<accession>A0A1I7WL58</accession>
<dbReference type="WBParaSite" id="Hba_05874">
    <property type="protein sequence ID" value="Hba_05874"/>
    <property type="gene ID" value="Hba_05874"/>
</dbReference>
<sequence>MSYVIYSFSPTRDASPISSDSSSSPVQLPRRNDERRSPNQQNNKVKKVFYISHILLRFNLKFIILSLISDLIHQVVMMVELERNDVKGHHPAHPIHQDQLNVENLISLKVWNRYYFFLANVNDNINT</sequence>
<proteinExistence type="predicted"/>
<dbReference type="AlphaFoldDB" id="A0A1I7WL58"/>
<reference evidence="3" key="1">
    <citation type="submission" date="2016-11" db="UniProtKB">
        <authorList>
            <consortium name="WormBaseParasite"/>
        </authorList>
    </citation>
    <scope>IDENTIFICATION</scope>
</reference>
<evidence type="ECO:0000256" key="1">
    <source>
        <dbReference type="SAM" id="MobiDB-lite"/>
    </source>
</evidence>
<protein>
    <submittedName>
        <fullName evidence="3">Uncharacterized protein</fullName>
    </submittedName>
</protein>
<feature type="compositionally biased region" description="Low complexity" evidence="1">
    <location>
        <begin position="15"/>
        <end position="25"/>
    </location>
</feature>
<dbReference type="Proteomes" id="UP000095283">
    <property type="component" value="Unplaced"/>
</dbReference>
<feature type="region of interest" description="Disordered" evidence="1">
    <location>
        <begin position="11"/>
        <end position="42"/>
    </location>
</feature>
<name>A0A1I7WL58_HETBA</name>
<organism evidence="2 3">
    <name type="scientific">Heterorhabditis bacteriophora</name>
    <name type="common">Entomopathogenic nematode worm</name>
    <dbReference type="NCBI Taxonomy" id="37862"/>
    <lineage>
        <taxon>Eukaryota</taxon>
        <taxon>Metazoa</taxon>
        <taxon>Ecdysozoa</taxon>
        <taxon>Nematoda</taxon>
        <taxon>Chromadorea</taxon>
        <taxon>Rhabditida</taxon>
        <taxon>Rhabditina</taxon>
        <taxon>Rhabditomorpha</taxon>
        <taxon>Strongyloidea</taxon>
        <taxon>Heterorhabditidae</taxon>
        <taxon>Heterorhabditis</taxon>
    </lineage>
</organism>
<keyword evidence="2" id="KW-1185">Reference proteome</keyword>
<evidence type="ECO:0000313" key="3">
    <source>
        <dbReference type="WBParaSite" id="Hba_05874"/>
    </source>
</evidence>
<evidence type="ECO:0000313" key="2">
    <source>
        <dbReference type="Proteomes" id="UP000095283"/>
    </source>
</evidence>